<evidence type="ECO:0000259" key="1">
    <source>
        <dbReference type="PROSITE" id="PS51707"/>
    </source>
</evidence>
<protein>
    <submittedName>
        <fullName evidence="3">CHAD domain-containing protein</fullName>
    </submittedName>
</protein>
<dbReference type="PROSITE" id="PS51707">
    <property type="entry name" value="CYTH"/>
    <property type="match status" value="1"/>
</dbReference>
<dbReference type="InterPro" id="IPR033469">
    <property type="entry name" value="CYTH-like_dom_sf"/>
</dbReference>
<dbReference type="RefSeq" id="WP_249848304.1">
    <property type="nucleotide sequence ID" value="NZ_JAMGBD010000001.1"/>
</dbReference>
<comment type="caution">
    <text evidence="3">The sequence shown here is derived from an EMBL/GenBank/DDBJ whole genome shotgun (WGS) entry which is preliminary data.</text>
</comment>
<organism evidence="3 4">
    <name type="scientific">Sphingomonas alba</name>
    <dbReference type="NCBI Taxonomy" id="2908208"/>
    <lineage>
        <taxon>Bacteria</taxon>
        <taxon>Pseudomonadati</taxon>
        <taxon>Pseudomonadota</taxon>
        <taxon>Alphaproteobacteria</taxon>
        <taxon>Sphingomonadales</taxon>
        <taxon>Sphingomonadaceae</taxon>
        <taxon>Sphingomonas</taxon>
    </lineage>
</organism>
<dbReference type="SMART" id="SM00880">
    <property type="entry name" value="CHAD"/>
    <property type="match status" value="1"/>
</dbReference>
<dbReference type="PROSITE" id="PS51708">
    <property type="entry name" value="CHAD"/>
    <property type="match status" value="1"/>
</dbReference>
<sequence length="482" mass="54896">MSLEMELKLEVAPEFSDKLRALPLLRRVEPDVACQASVYFDTRRKRLRRHGWTLRVRESRGRFVQTIKRSEFSAGLFEREEWEEVVHGLRPDSDAIAWTPLAALLSTHQLRRLAPVVTVEVERSTWLIPAGKGLVEVAFDEGQVRAGGAHDDFHEIELELKRGEVGDLSAIARSIGRRIPVRLGVQSKAERGIALAKRKSCKAFKADPIVVDEDMTVADGVATILSSCIKQFRLNEPLIGADRDPEALHQSRVAIRRLRAALSLFKPAMEDEESVRLRAALGDFTNRLGPARDLDVMLFAVPPAERRRPVMERKRERAYAAIARMLASARFRSWMLEFVIWTHAGAWRNGKRAQQPLMTFALKRLDRLWRAIQGGAEAFDTLSVTERHQLRIDGKKMRYSLEFLEAALGRHSSQRRFAKAVENLQETLGVLNDLATARALSPTRKVRQPPDEFAPDEEQLLQASRRHLRALLRTGAYWKQEF</sequence>
<dbReference type="CDD" id="cd07756">
    <property type="entry name" value="CYTH-like_Pase_CHAD"/>
    <property type="match status" value="1"/>
</dbReference>
<proteinExistence type="predicted"/>
<dbReference type="InterPro" id="IPR007899">
    <property type="entry name" value="CHAD_dom"/>
</dbReference>
<dbReference type="SUPFAM" id="SSF55154">
    <property type="entry name" value="CYTH-like phosphatases"/>
    <property type="match status" value="1"/>
</dbReference>
<dbReference type="Pfam" id="PF01928">
    <property type="entry name" value="CYTH"/>
    <property type="match status" value="1"/>
</dbReference>
<dbReference type="InterPro" id="IPR039013">
    <property type="entry name" value="YgiF"/>
</dbReference>
<reference evidence="3" key="1">
    <citation type="submission" date="2022-05" db="EMBL/GenBank/DDBJ databases">
        <authorList>
            <person name="Jo J.-H."/>
            <person name="Im W.-T."/>
        </authorList>
    </citation>
    <scope>NUCLEOTIDE SEQUENCE</scope>
    <source>
        <strain evidence="3">SE158</strain>
    </source>
</reference>
<keyword evidence="4" id="KW-1185">Reference proteome</keyword>
<dbReference type="PANTHER" id="PTHR39569:SF1">
    <property type="entry name" value="INORGANIC TRIPHOSPHATASE"/>
    <property type="match status" value="1"/>
</dbReference>
<dbReference type="PANTHER" id="PTHR39569">
    <property type="entry name" value="INORGANIC TRIPHOSPHATASE"/>
    <property type="match status" value="1"/>
</dbReference>
<evidence type="ECO:0000313" key="3">
    <source>
        <dbReference type="EMBL" id="MCL6684051.1"/>
    </source>
</evidence>
<name>A0ABT0RN27_9SPHN</name>
<dbReference type="Gene3D" id="2.40.320.10">
    <property type="entry name" value="Hypothetical Protein Pfu-838710-001"/>
    <property type="match status" value="1"/>
</dbReference>
<evidence type="ECO:0000259" key="2">
    <source>
        <dbReference type="PROSITE" id="PS51708"/>
    </source>
</evidence>
<gene>
    <name evidence="3" type="ORF">LZ536_09090</name>
</gene>
<dbReference type="Proteomes" id="UP001165363">
    <property type="component" value="Unassembled WGS sequence"/>
</dbReference>
<dbReference type="InterPro" id="IPR038186">
    <property type="entry name" value="CHAD_dom_sf"/>
</dbReference>
<dbReference type="SMART" id="SM01118">
    <property type="entry name" value="CYTH"/>
    <property type="match status" value="1"/>
</dbReference>
<dbReference type="Gene3D" id="1.40.20.10">
    <property type="entry name" value="CHAD domain"/>
    <property type="match status" value="1"/>
</dbReference>
<feature type="domain" description="CYTH" evidence="1">
    <location>
        <begin position="2"/>
        <end position="199"/>
    </location>
</feature>
<dbReference type="InterPro" id="IPR023577">
    <property type="entry name" value="CYTH_domain"/>
</dbReference>
<dbReference type="EMBL" id="JAMGBD010000001">
    <property type="protein sequence ID" value="MCL6684051.1"/>
    <property type="molecule type" value="Genomic_DNA"/>
</dbReference>
<accession>A0ABT0RN27</accession>
<feature type="domain" description="CHAD" evidence="2">
    <location>
        <begin position="214"/>
        <end position="482"/>
    </location>
</feature>
<evidence type="ECO:0000313" key="4">
    <source>
        <dbReference type="Proteomes" id="UP001165363"/>
    </source>
</evidence>
<dbReference type="Pfam" id="PF05235">
    <property type="entry name" value="CHAD"/>
    <property type="match status" value="1"/>
</dbReference>